<keyword evidence="1" id="KW-1185">Reference proteome</keyword>
<evidence type="ECO:0000313" key="1">
    <source>
        <dbReference type="Proteomes" id="UP001652620"/>
    </source>
</evidence>
<reference evidence="2" key="2">
    <citation type="submission" date="2025-08" db="UniProtKB">
        <authorList>
            <consortium name="RefSeq"/>
        </authorList>
    </citation>
    <scope>IDENTIFICATION</scope>
    <source>
        <tissue evidence="2">Adult</tissue>
    </source>
</reference>
<dbReference type="PANTHER" id="PTHR46113:SF1">
    <property type="entry name" value="PEPTIDASE M17 LEUCYL AMINOPEPTIDASE N-TERMINAL DOMAIN-CONTAINING PROTEIN"/>
    <property type="match status" value="1"/>
</dbReference>
<dbReference type="GeneID" id="125775524"/>
<reference evidence="1" key="1">
    <citation type="submission" date="2025-05" db="UniProtKB">
        <authorList>
            <consortium name="RefSeq"/>
        </authorList>
    </citation>
    <scope>NUCLEOTIDE SEQUENCE [LARGE SCALE GENOMIC DNA]</scope>
</reference>
<dbReference type="Proteomes" id="UP001652620">
    <property type="component" value="Chromosome 1"/>
</dbReference>
<dbReference type="RefSeq" id="XP_049302138.1">
    <property type="nucleotide sequence ID" value="XM_049446181.1"/>
</dbReference>
<evidence type="ECO:0000313" key="2">
    <source>
        <dbReference type="RefSeq" id="XP_049302138.1"/>
    </source>
</evidence>
<protein>
    <submittedName>
        <fullName evidence="2">Uncharacterized protein LOC125775524</fullName>
    </submittedName>
</protein>
<sequence>MQEEQKAALADVCIFIVRFYIKIRFKCSDATAAPVDDVNVIKSLKYYESIDFTTSDAALRKLSNHLWYLTEEAAALAFFDDRLSVETKVKMVSALKKPGRCDGCKKLILSSQDMGQLLDETMEHFISSNSLKLFSRLQIDTSFLDFNPETWQTQASYMDGKKIINSLKVVNDTAERAVKLMQDYHGLLTKNESDWGYILQCIQEHREMYPNCSKQTFKSCK</sequence>
<proteinExistence type="predicted"/>
<accession>A0ABM3IYT9</accession>
<organism evidence="1 2">
    <name type="scientific">Bactrocera dorsalis</name>
    <name type="common">Oriental fruit fly</name>
    <name type="synonym">Dacus dorsalis</name>
    <dbReference type="NCBI Taxonomy" id="27457"/>
    <lineage>
        <taxon>Eukaryota</taxon>
        <taxon>Metazoa</taxon>
        <taxon>Ecdysozoa</taxon>
        <taxon>Arthropoda</taxon>
        <taxon>Hexapoda</taxon>
        <taxon>Insecta</taxon>
        <taxon>Pterygota</taxon>
        <taxon>Neoptera</taxon>
        <taxon>Endopterygota</taxon>
        <taxon>Diptera</taxon>
        <taxon>Brachycera</taxon>
        <taxon>Muscomorpha</taxon>
        <taxon>Tephritoidea</taxon>
        <taxon>Tephritidae</taxon>
        <taxon>Bactrocera</taxon>
        <taxon>Bactrocera</taxon>
    </lineage>
</organism>
<dbReference type="PANTHER" id="PTHR46113">
    <property type="entry name" value="SNAC DOMAIN-CONTAINING PROTEIN"/>
    <property type="match status" value="1"/>
</dbReference>
<gene>
    <name evidence="2" type="primary">LOC125775524</name>
</gene>
<name>A0ABM3IYT9_BACDO</name>